<evidence type="ECO:0000256" key="5">
    <source>
        <dbReference type="ARBA" id="ARBA00023012"/>
    </source>
</evidence>
<name>A0A9W6JLK4_9HYPH</name>
<evidence type="ECO:0000313" key="7">
    <source>
        <dbReference type="EMBL" id="GLK79876.1"/>
    </source>
</evidence>
<feature type="domain" description="HAMP" evidence="6">
    <location>
        <begin position="184"/>
        <end position="236"/>
    </location>
</feature>
<dbReference type="GO" id="GO:0016020">
    <property type="term" value="C:membrane"/>
    <property type="evidence" value="ECO:0007669"/>
    <property type="project" value="UniProtKB-SubCell"/>
</dbReference>
<dbReference type="Gene3D" id="1.20.5.1930">
    <property type="match status" value="1"/>
</dbReference>
<dbReference type="InterPro" id="IPR011712">
    <property type="entry name" value="Sig_transdc_His_kin_sub3_dim/P"/>
</dbReference>
<proteinExistence type="predicted"/>
<dbReference type="CDD" id="cd16917">
    <property type="entry name" value="HATPase_UhpB-NarQ-NarX-like"/>
    <property type="match status" value="1"/>
</dbReference>
<keyword evidence="8" id="KW-1185">Reference proteome</keyword>
<reference evidence="7" key="2">
    <citation type="submission" date="2023-01" db="EMBL/GenBank/DDBJ databases">
        <authorList>
            <person name="Sun Q."/>
            <person name="Evtushenko L."/>
        </authorList>
    </citation>
    <scope>NUCLEOTIDE SEQUENCE</scope>
    <source>
        <strain evidence="7">VKM B-2748</strain>
    </source>
</reference>
<dbReference type="SMART" id="SM00387">
    <property type="entry name" value="HATPase_c"/>
    <property type="match status" value="1"/>
</dbReference>
<evidence type="ECO:0000259" key="6">
    <source>
        <dbReference type="PROSITE" id="PS50885"/>
    </source>
</evidence>
<evidence type="ECO:0000313" key="8">
    <source>
        <dbReference type="Proteomes" id="UP001143309"/>
    </source>
</evidence>
<comment type="subcellular location">
    <subcellularLocation>
        <location evidence="1">Membrane</location>
    </subcellularLocation>
</comment>
<dbReference type="PANTHER" id="PTHR24421">
    <property type="entry name" value="NITRATE/NITRITE SENSOR PROTEIN NARX-RELATED"/>
    <property type="match status" value="1"/>
</dbReference>
<dbReference type="Gene3D" id="6.10.340.10">
    <property type="match status" value="1"/>
</dbReference>
<dbReference type="PROSITE" id="PS50885">
    <property type="entry name" value="HAMP"/>
    <property type="match status" value="1"/>
</dbReference>
<protein>
    <submittedName>
        <fullName evidence="7">Histidine kinase</fullName>
    </submittedName>
</protein>
<dbReference type="SUPFAM" id="SSF55874">
    <property type="entry name" value="ATPase domain of HSP90 chaperone/DNA topoisomerase II/histidine kinase"/>
    <property type="match status" value="1"/>
</dbReference>
<keyword evidence="3" id="KW-0808">Transferase</keyword>
<sequence>MSLMTGLVLRIFAVVALCLAGAGAWTMMESHDVIRREVAATAERVEREAKNLAWREVMFRGNEGPNARLAFPEWRTADTLRIISPGYCVTLAWTGEPPTRFCGGPENARDAAPGWFAALHHALFGALPPVRKTIAAGRHVVGMVEASADDAAVAWRVWRQVSVVLGVAGAMAIAIAALATVAIGQALRPADVIVRGLKRLEDGDHEVRLPDFAAREFAHVARAFNDLTERLARTTAQRAAVTRRLFQVQEEERRALARDLHDEFGQCLTATRALAAAVAGASAKDRPDIAGSAREIGAISEGMAMTLRSALARLRPPELDEIGLEQSLEQLVATWNARTATAARRPTFRLDVSGDLDDVPPQTALTIYRVAQEGLTNAARHGAPQEVRIAVARPEEAAAAVTVTVEDDGGGDAQGLESGAGHGLLGIRERVDALGGAFTAEPTGRGVRISARIPLAERTDARAAAREAA</sequence>
<evidence type="ECO:0000256" key="4">
    <source>
        <dbReference type="ARBA" id="ARBA00022777"/>
    </source>
</evidence>
<dbReference type="AlphaFoldDB" id="A0A9W6JLK4"/>
<dbReference type="Gene3D" id="3.30.565.10">
    <property type="entry name" value="Histidine kinase-like ATPase, C-terminal domain"/>
    <property type="match status" value="1"/>
</dbReference>
<dbReference type="InterPro" id="IPR050482">
    <property type="entry name" value="Sensor_HK_TwoCompSys"/>
</dbReference>
<dbReference type="CDD" id="cd06225">
    <property type="entry name" value="HAMP"/>
    <property type="match status" value="1"/>
</dbReference>
<keyword evidence="5" id="KW-0902">Two-component regulatory system</keyword>
<dbReference type="InterPro" id="IPR003594">
    <property type="entry name" value="HATPase_dom"/>
</dbReference>
<evidence type="ECO:0000256" key="2">
    <source>
        <dbReference type="ARBA" id="ARBA00022553"/>
    </source>
</evidence>
<dbReference type="GO" id="GO:0046983">
    <property type="term" value="F:protein dimerization activity"/>
    <property type="evidence" value="ECO:0007669"/>
    <property type="project" value="InterPro"/>
</dbReference>
<dbReference type="Pfam" id="PF07730">
    <property type="entry name" value="HisKA_3"/>
    <property type="match status" value="1"/>
</dbReference>
<accession>A0A9W6JLK4</accession>
<dbReference type="Pfam" id="PF00672">
    <property type="entry name" value="HAMP"/>
    <property type="match status" value="1"/>
</dbReference>
<dbReference type="SMART" id="SM00304">
    <property type="entry name" value="HAMP"/>
    <property type="match status" value="1"/>
</dbReference>
<reference evidence="7" key="1">
    <citation type="journal article" date="2014" name="Int. J. Syst. Evol. Microbiol.">
        <title>Complete genome sequence of Corynebacterium casei LMG S-19264T (=DSM 44701T), isolated from a smear-ripened cheese.</title>
        <authorList>
            <consortium name="US DOE Joint Genome Institute (JGI-PGF)"/>
            <person name="Walter F."/>
            <person name="Albersmeier A."/>
            <person name="Kalinowski J."/>
            <person name="Ruckert C."/>
        </authorList>
    </citation>
    <scope>NUCLEOTIDE SEQUENCE</scope>
    <source>
        <strain evidence="7">VKM B-2748</strain>
    </source>
</reference>
<dbReference type="PANTHER" id="PTHR24421:SF58">
    <property type="entry name" value="SIGNAL TRANSDUCTION HISTIDINE-PROTEIN KINASE_PHOSPHATASE UHPB"/>
    <property type="match status" value="1"/>
</dbReference>
<dbReference type="EMBL" id="BSFL01000002">
    <property type="protein sequence ID" value="GLK79876.1"/>
    <property type="molecule type" value="Genomic_DNA"/>
</dbReference>
<keyword evidence="4 7" id="KW-0418">Kinase</keyword>
<dbReference type="GO" id="GO:0000155">
    <property type="term" value="F:phosphorelay sensor kinase activity"/>
    <property type="evidence" value="ECO:0007669"/>
    <property type="project" value="InterPro"/>
</dbReference>
<evidence type="ECO:0000256" key="3">
    <source>
        <dbReference type="ARBA" id="ARBA00022679"/>
    </source>
</evidence>
<comment type="caution">
    <text evidence="7">The sequence shown here is derived from an EMBL/GenBank/DDBJ whole genome shotgun (WGS) entry which is preliminary data.</text>
</comment>
<dbReference type="InterPro" id="IPR036890">
    <property type="entry name" value="HATPase_C_sf"/>
</dbReference>
<dbReference type="Proteomes" id="UP001143309">
    <property type="component" value="Unassembled WGS sequence"/>
</dbReference>
<organism evidence="7 8">
    <name type="scientific">Methylopila turkensis</name>
    <dbReference type="NCBI Taxonomy" id="1437816"/>
    <lineage>
        <taxon>Bacteria</taxon>
        <taxon>Pseudomonadati</taxon>
        <taxon>Pseudomonadota</taxon>
        <taxon>Alphaproteobacteria</taxon>
        <taxon>Hyphomicrobiales</taxon>
        <taxon>Methylopilaceae</taxon>
        <taxon>Methylopila</taxon>
    </lineage>
</organism>
<keyword evidence="2" id="KW-0597">Phosphoprotein</keyword>
<dbReference type="InterPro" id="IPR003660">
    <property type="entry name" value="HAMP_dom"/>
</dbReference>
<dbReference type="RefSeq" id="WP_271200361.1">
    <property type="nucleotide sequence ID" value="NZ_BSFL01000002.1"/>
</dbReference>
<dbReference type="Pfam" id="PF02518">
    <property type="entry name" value="HATPase_c"/>
    <property type="match status" value="1"/>
</dbReference>
<evidence type="ECO:0000256" key="1">
    <source>
        <dbReference type="ARBA" id="ARBA00004370"/>
    </source>
</evidence>
<gene>
    <name evidence="7" type="ORF">GCM10008174_16170</name>
</gene>